<evidence type="ECO:0000313" key="3">
    <source>
        <dbReference type="Proteomes" id="UP001302652"/>
    </source>
</evidence>
<feature type="region of interest" description="Disordered" evidence="1">
    <location>
        <begin position="126"/>
        <end position="155"/>
    </location>
</feature>
<evidence type="ECO:0008006" key="4">
    <source>
        <dbReference type="Google" id="ProtNLM"/>
    </source>
</evidence>
<keyword evidence="3" id="KW-1185">Reference proteome</keyword>
<proteinExistence type="predicted"/>
<name>A0ABZ0EAM7_9BURK</name>
<evidence type="ECO:0000313" key="2">
    <source>
        <dbReference type="EMBL" id="WOD14290.1"/>
    </source>
</evidence>
<protein>
    <recommendedName>
        <fullName evidence="4">Dinitrogenase iron-molybdenum cofactor biosynthesis domain-containing protein</fullName>
    </recommendedName>
</protein>
<gene>
    <name evidence="2" type="ORF">RW095_01975</name>
</gene>
<dbReference type="RefSeq" id="WP_317016123.1">
    <property type="nucleotide sequence ID" value="NZ_CP136511.1"/>
</dbReference>
<evidence type="ECO:0000256" key="1">
    <source>
        <dbReference type="SAM" id="MobiDB-lite"/>
    </source>
</evidence>
<organism evidence="2 3">
    <name type="scientific">Paraburkholderia kirstenboschensis</name>
    <dbReference type="NCBI Taxonomy" id="1245436"/>
    <lineage>
        <taxon>Bacteria</taxon>
        <taxon>Pseudomonadati</taxon>
        <taxon>Pseudomonadota</taxon>
        <taxon>Betaproteobacteria</taxon>
        <taxon>Burkholderiales</taxon>
        <taxon>Burkholderiaceae</taxon>
        <taxon>Paraburkholderia</taxon>
    </lineage>
</organism>
<reference evidence="2 3" key="1">
    <citation type="submission" date="2023-10" db="EMBL/GenBank/DDBJ databases">
        <title>Surface-active antibiotics is a multifunctional adaptation for post-fire microbes.</title>
        <authorList>
            <person name="Liu M.D."/>
            <person name="Du Y."/>
            <person name="Koupaei S.K."/>
            <person name="Kim N.R."/>
            <person name="Zhang W."/>
            <person name="Traxler M.F."/>
        </authorList>
    </citation>
    <scope>NUCLEOTIDE SEQUENCE [LARGE SCALE GENOMIC DNA]</scope>
    <source>
        <strain evidence="2 3">F3</strain>
    </source>
</reference>
<accession>A0ABZ0EAM7</accession>
<feature type="compositionally biased region" description="Basic and acidic residues" evidence="1">
    <location>
        <begin position="133"/>
        <end position="148"/>
    </location>
</feature>
<sequence>MFRCYLIDPAGRSIEQVEEGFARAAELTGSEAPQLDTLWSDAADPDSSVDLIYDPDADEQPSFHLRLQHAGKVIERVLAGPAVLVACGAVPDGLAHQLATQDAVASAVDFTTADTTEIAGWLKAKLPQGPATARHDQPVRTAHPEQRRPGGRARQ</sequence>
<dbReference type="EMBL" id="CP136511">
    <property type="protein sequence ID" value="WOD14290.1"/>
    <property type="molecule type" value="Genomic_DNA"/>
</dbReference>
<dbReference type="Proteomes" id="UP001302652">
    <property type="component" value="Chromosome 3"/>
</dbReference>